<evidence type="ECO:0000256" key="1">
    <source>
        <dbReference type="ARBA" id="ARBA00001974"/>
    </source>
</evidence>
<dbReference type="Pfam" id="PF22780">
    <property type="entry name" value="HI0933_like_1st"/>
    <property type="match status" value="1"/>
</dbReference>
<dbReference type="Pfam" id="PF03486">
    <property type="entry name" value="HI0933_like"/>
    <property type="match status" value="1"/>
</dbReference>
<dbReference type="Gene3D" id="2.40.30.10">
    <property type="entry name" value="Translation factors"/>
    <property type="match status" value="1"/>
</dbReference>
<dbReference type="PRINTS" id="PR00368">
    <property type="entry name" value="FADPNR"/>
</dbReference>
<dbReference type="Gene3D" id="1.10.8.260">
    <property type="entry name" value="HI0933 insert domain-like"/>
    <property type="match status" value="1"/>
</dbReference>
<dbReference type="SUPFAM" id="SSF51905">
    <property type="entry name" value="FAD/NAD(P)-binding domain"/>
    <property type="match status" value="1"/>
</dbReference>
<keyword evidence="3" id="KW-0274">FAD</keyword>
<dbReference type="RefSeq" id="WP_090895932.1">
    <property type="nucleotide sequence ID" value="NZ_CZPZ01000010.1"/>
</dbReference>
<proteinExistence type="predicted"/>
<evidence type="ECO:0000256" key="3">
    <source>
        <dbReference type="ARBA" id="ARBA00022827"/>
    </source>
</evidence>
<name>A0A0S4LDH1_9BACT</name>
<dbReference type="InterPro" id="IPR022460">
    <property type="entry name" value="Flavoprotein_PP4765"/>
</dbReference>
<organism evidence="6 7">
    <name type="scientific">Candidatus Nitrospira nitrificans</name>
    <dbReference type="NCBI Taxonomy" id="1742973"/>
    <lineage>
        <taxon>Bacteria</taxon>
        <taxon>Pseudomonadati</taxon>
        <taxon>Nitrospirota</taxon>
        <taxon>Nitrospiria</taxon>
        <taxon>Nitrospirales</taxon>
        <taxon>Nitrospiraceae</taxon>
        <taxon>Nitrospira</taxon>
    </lineage>
</organism>
<dbReference type="Proteomes" id="UP000198736">
    <property type="component" value="Unassembled WGS sequence"/>
</dbReference>
<dbReference type="OrthoDB" id="5288829at2"/>
<dbReference type="InterPro" id="IPR057661">
    <property type="entry name" value="RsdA/BaiN/AoA(So)_Rossmann"/>
</dbReference>
<feature type="domain" description="RsdA/BaiN/AoA(So)-like insert" evidence="5">
    <location>
        <begin position="188"/>
        <end position="344"/>
    </location>
</feature>
<evidence type="ECO:0000256" key="2">
    <source>
        <dbReference type="ARBA" id="ARBA00022630"/>
    </source>
</evidence>
<reference evidence="7" key="1">
    <citation type="submission" date="2015-10" db="EMBL/GenBank/DDBJ databases">
        <authorList>
            <person name="Luecker S."/>
            <person name="Luecker S."/>
        </authorList>
    </citation>
    <scope>NUCLEOTIDE SEQUENCE [LARGE SCALE GENOMIC DNA]</scope>
</reference>
<evidence type="ECO:0000313" key="6">
    <source>
        <dbReference type="EMBL" id="CUS34656.1"/>
    </source>
</evidence>
<dbReference type="InterPro" id="IPR036188">
    <property type="entry name" value="FAD/NAD-bd_sf"/>
</dbReference>
<dbReference type="InterPro" id="IPR004792">
    <property type="entry name" value="BaiN-like"/>
</dbReference>
<dbReference type="InterPro" id="IPR023166">
    <property type="entry name" value="BaiN-like_dom_sf"/>
</dbReference>
<keyword evidence="7" id="KW-1185">Reference proteome</keyword>
<accession>A0A0S4LDH1</accession>
<evidence type="ECO:0000259" key="5">
    <source>
        <dbReference type="Pfam" id="PF22780"/>
    </source>
</evidence>
<feature type="domain" description="RsdA/BaiN/AoA(So)-like Rossmann fold-like" evidence="4">
    <location>
        <begin position="2"/>
        <end position="396"/>
    </location>
</feature>
<dbReference type="NCBIfam" id="TIGR03862">
    <property type="entry name" value="flavo_PP4765"/>
    <property type="match status" value="1"/>
</dbReference>
<dbReference type="InterPro" id="IPR055178">
    <property type="entry name" value="RsdA/BaiN/AoA(So)-like_dom"/>
</dbReference>
<sequence length="419" mass="45138">MVVIIGGGPAGLMAAEAAVSADETVELYDAMPSVGRKLLLAGKGGLNLTHSEPMEPFLSRYDTRRALLEPAIRSFSPAALRAWARELGVETFVGTSGRIFPTDLKAAPLLRAWLRRLRQAGVRFHIRHRWRGWDEEGRVRFTTPQGLVRAHADAVVLALGGGSWPHLGSDAAWIHILAERKISIAPLKPANCGFDARWSDHFRSKFAGYPVKTIEVTAETVDGIVIRQRGDCVVTETGVEGGVIYTVSRHVRDAIAMEGTATLRLDLVPDRSLRQLAHDLSKPRGKRTMATHLKRCAGVAGVKAGLLREAVSNEALADPIRLAAAIKSLPLTLMAPRPLAEAISTAGGVSFNALDGNLMLRSLPGVFCAGEMMDWEAPTGGYLLTACLATGRFAGQAAARWSRAYGAQRATDSILKEES</sequence>
<evidence type="ECO:0000259" key="4">
    <source>
        <dbReference type="Pfam" id="PF03486"/>
    </source>
</evidence>
<evidence type="ECO:0000313" key="7">
    <source>
        <dbReference type="Proteomes" id="UP000198736"/>
    </source>
</evidence>
<gene>
    <name evidence="6" type="ORF">COMA2_180006</name>
</gene>
<dbReference type="PANTHER" id="PTHR42887">
    <property type="entry name" value="OS12G0638800 PROTEIN"/>
    <property type="match status" value="1"/>
</dbReference>
<comment type="cofactor">
    <cofactor evidence="1">
        <name>FAD</name>
        <dbReference type="ChEBI" id="CHEBI:57692"/>
    </cofactor>
</comment>
<dbReference type="SUPFAM" id="SSF160996">
    <property type="entry name" value="HI0933 insert domain-like"/>
    <property type="match status" value="1"/>
</dbReference>
<dbReference type="EMBL" id="CZPZ01000010">
    <property type="protein sequence ID" value="CUS34656.1"/>
    <property type="molecule type" value="Genomic_DNA"/>
</dbReference>
<dbReference type="AlphaFoldDB" id="A0A0S4LDH1"/>
<dbReference type="Gene3D" id="3.50.50.60">
    <property type="entry name" value="FAD/NAD(P)-binding domain"/>
    <property type="match status" value="1"/>
</dbReference>
<dbReference type="NCBIfam" id="TIGR00275">
    <property type="entry name" value="aminoacetone oxidase family FAD-binding enzyme"/>
    <property type="match status" value="1"/>
</dbReference>
<dbReference type="PANTHER" id="PTHR42887:SF1">
    <property type="entry name" value="BLR3961 PROTEIN"/>
    <property type="match status" value="1"/>
</dbReference>
<keyword evidence="2" id="KW-0285">Flavoprotein</keyword>
<protein>
    <submittedName>
        <fullName evidence="6">Putative Oxidoreductase with FAD/NAD(P)-binding domain</fullName>
    </submittedName>
</protein>